<evidence type="ECO:0000313" key="2">
    <source>
        <dbReference type="EMBL" id="MBY0755626.1"/>
    </source>
</evidence>
<dbReference type="CDD" id="cd00158">
    <property type="entry name" value="RHOD"/>
    <property type="match status" value="1"/>
</dbReference>
<keyword evidence="3" id="KW-1185">Reference proteome</keyword>
<accession>A0ABS7KXT4</accession>
<evidence type="ECO:0000259" key="1">
    <source>
        <dbReference type="PROSITE" id="PS50206"/>
    </source>
</evidence>
<gene>
    <name evidence="2" type="ORF">K5V21_09150</name>
</gene>
<dbReference type="PANTHER" id="PTHR43031">
    <property type="entry name" value="FAD-DEPENDENT OXIDOREDUCTASE"/>
    <property type="match status" value="1"/>
</dbReference>
<dbReference type="SMART" id="SM00450">
    <property type="entry name" value="RHOD"/>
    <property type="match status" value="1"/>
</dbReference>
<name>A0ABS7KXT4_CLOSR</name>
<evidence type="ECO:0000313" key="3">
    <source>
        <dbReference type="Proteomes" id="UP001299068"/>
    </source>
</evidence>
<proteinExistence type="predicted"/>
<sequence>MKQISTNKLKALLSNDPSTLLIDVREKEEFELGHIPSAKNIPLSDIEDYSDNLPTDKPIYFICKSGNRSAHAVSLLDDLDIKSGVNIRGGMLSWDGNIEKNCV</sequence>
<dbReference type="EMBL" id="JAIKTU010000006">
    <property type="protein sequence ID" value="MBY0755626.1"/>
    <property type="molecule type" value="Genomic_DNA"/>
</dbReference>
<protein>
    <submittedName>
        <fullName evidence="2">Rhodanese-like domain-containing protein</fullName>
    </submittedName>
</protein>
<comment type="caution">
    <text evidence="2">The sequence shown here is derived from an EMBL/GenBank/DDBJ whole genome shotgun (WGS) entry which is preliminary data.</text>
</comment>
<dbReference type="InterPro" id="IPR001763">
    <property type="entry name" value="Rhodanese-like_dom"/>
</dbReference>
<dbReference type="InterPro" id="IPR050229">
    <property type="entry name" value="GlpE_sulfurtransferase"/>
</dbReference>
<feature type="domain" description="Rhodanese" evidence="1">
    <location>
        <begin position="15"/>
        <end position="100"/>
    </location>
</feature>
<dbReference type="Proteomes" id="UP001299068">
    <property type="component" value="Unassembled WGS sequence"/>
</dbReference>
<dbReference type="Pfam" id="PF00581">
    <property type="entry name" value="Rhodanese"/>
    <property type="match status" value="1"/>
</dbReference>
<dbReference type="PROSITE" id="PS50206">
    <property type="entry name" value="RHODANESE_3"/>
    <property type="match status" value="1"/>
</dbReference>
<organism evidence="2 3">
    <name type="scientific">Clostridium sardiniense</name>
    <name type="common">Clostridium absonum</name>
    <dbReference type="NCBI Taxonomy" id="29369"/>
    <lineage>
        <taxon>Bacteria</taxon>
        <taxon>Bacillati</taxon>
        <taxon>Bacillota</taxon>
        <taxon>Clostridia</taxon>
        <taxon>Eubacteriales</taxon>
        <taxon>Clostridiaceae</taxon>
        <taxon>Clostridium</taxon>
    </lineage>
</organism>
<dbReference type="Gene3D" id="3.40.250.10">
    <property type="entry name" value="Rhodanese-like domain"/>
    <property type="match status" value="1"/>
</dbReference>
<dbReference type="RefSeq" id="WP_221861001.1">
    <property type="nucleotide sequence ID" value="NZ_JAIKTU010000006.1"/>
</dbReference>
<dbReference type="SUPFAM" id="SSF52821">
    <property type="entry name" value="Rhodanese/Cell cycle control phosphatase"/>
    <property type="match status" value="1"/>
</dbReference>
<reference evidence="2 3" key="1">
    <citation type="journal article" date="2021" name="Cell Host Microbe">
        <title>in vivo commensal control of Clostridioides difficile virulence.</title>
        <authorList>
            <person name="Girinathan B.P."/>
            <person name="Dibenedetto N."/>
            <person name="Worley J.N."/>
            <person name="Peltier J."/>
            <person name="Arrieta-Ortiz M.L."/>
            <person name="Rupa Christinal Immanuel S."/>
            <person name="Lavin R."/>
            <person name="Delaney M.L."/>
            <person name="Cummins C."/>
            <person name="Hoffmann M."/>
            <person name="Luo Y."/>
            <person name="Gonzalez-Escalona N."/>
            <person name="Allard M."/>
            <person name="Onderdonk A.B."/>
            <person name="Gerber G.K."/>
            <person name="Sonenshein A.L."/>
            <person name="Baliga N."/>
            <person name="Dupuy B."/>
            <person name="Bry L."/>
        </authorList>
    </citation>
    <scope>NUCLEOTIDE SEQUENCE [LARGE SCALE GENOMIC DNA]</scope>
    <source>
        <strain evidence="2 3">DSM 599</strain>
    </source>
</reference>
<dbReference type="InterPro" id="IPR036873">
    <property type="entry name" value="Rhodanese-like_dom_sf"/>
</dbReference>
<dbReference type="PANTHER" id="PTHR43031:SF17">
    <property type="entry name" value="SULFURTRANSFERASE YTWF-RELATED"/>
    <property type="match status" value="1"/>
</dbReference>